<dbReference type="SUPFAM" id="SSF117839">
    <property type="entry name" value="WWE domain"/>
    <property type="match status" value="1"/>
</dbReference>
<evidence type="ECO:0000259" key="7">
    <source>
        <dbReference type="PROSITE" id="PS51977"/>
    </source>
</evidence>
<dbReference type="PANTHER" id="PTHR10459:SF60">
    <property type="entry name" value="POLY [ADP-RIBOSE] POLYMERASE 2"/>
    <property type="match status" value="1"/>
</dbReference>
<keyword evidence="2" id="KW-0328">Glycosyltransferase</keyword>
<keyword evidence="11" id="KW-1185">Reference proteome</keyword>
<dbReference type="EMBL" id="VJMJ01000093">
    <property type="protein sequence ID" value="KAF0735730.1"/>
    <property type="molecule type" value="Genomic_DNA"/>
</dbReference>
<dbReference type="EC" id="2.4.2.30" evidence="1"/>
<dbReference type="Gene3D" id="3.30.720.50">
    <property type="match status" value="1"/>
</dbReference>
<dbReference type="SUPFAM" id="SSF142921">
    <property type="entry name" value="WGR domain-like"/>
    <property type="match status" value="1"/>
</dbReference>
<dbReference type="EMBL" id="VJMJ01000465">
    <property type="protein sequence ID" value="KAF0721277.1"/>
    <property type="molecule type" value="Genomic_DNA"/>
</dbReference>
<dbReference type="InterPro" id="IPR037197">
    <property type="entry name" value="WWE_dom_sf"/>
</dbReference>
<comment type="caution">
    <text evidence="9">The sequence shown here is derived from an EMBL/GenBank/DDBJ whole genome shotgun (WGS) entry which is preliminary data.</text>
</comment>
<evidence type="ECO:0000256" key="5">
    <source>
        <dbReference type="ARBA" id="ARBA00033987"/>
    </source>
</evidence>
<dbReference type="PANTHER" id="PTHR10459">
    <property type="entry name" value="DNA LIGASE"/>
    <property type="match status" value="1"/>
</dbReference>
<dbReference type="Pfam" id="PF02825">
    <property type="entry name" value="WWE"/>
    <property type="match status" value="1"/>
</dbReference>
<evidence type="ECO:0000256" key="2">
    <source>
        <dbReference type="ARBA" id="ARBA00022676"/>
    </source>
</evidence>
<comment type="catalytic activity">
    <reaction evidence="5">
        <text>NAD(+) + (ADP-D-ribosyl)n-acceptor = nicotinamide + (ADP-D-ribosyl)n+1-acceptor + H(+).</text>
        <dbReference type="EC" id="2.4.2.30"/>
    </reaction>
</comment>
<dbReference type="PROSITE" id="PS50918">
    <property type="entry name" value="WWE"/>
    <property type="match status" value="1"/>
</dbReference>
<dbReference type="AlphaFoldDB" id="A0A6G0X6Z3"/>
<dbReference type="InterPro" id="IPR036930">
    <property type="entry name" value="WGR_dom_sf"/>
</dbReference>
<dbReference type="Proteomes" id="UP000481153">
    <property type="component" value="Unassembled WGS sequence"/>
</dbReference>
<dbReference type="GO" id="GO:0070212">
    <property type="term" value="P:protein poly-ADP-ribosylation"/>
    <property type="evidence" value="ECO:0007669"/>
    <property type="project" value="TreeGrafter"/>
</dbReference>
<dbReference type="Pfam" id="PF05406">
    <property type="entry name" value="WGR"/>
    <property type="match status" value="1"/>
</dbReference>
<accession>A0A6G0X6Z3</accession>
<protein>
    <recommendedName>
        <fullName evidence="1">NAD(+) ADP-ribosyltransferase</fullName>
        <ecNumber evidence="1">2.4.2.30</ecNumber>
    </recommendedName>
</protein>
<dbReference type="EMBL" id="VJMJ01000093">
    <property type="protein sequence ID" value="KAF0735734.1"/>
    <property type="molecule type" value="Genomic_DNA"/>
</dbReference>
<dbReference type="VEuPathDB" id="FungiDB:AeMF1_004415"/>
<sequence length="259" mass="29208">MAITRSTTLKKLNVEAPSSVQGQEILNKAINPEDIHLAQDITKNKAKSVASLPPLDPETSSHVDPAAESRLSNLKCSLAHDGDGVPLNASLAFIDLANNVDEFFLLQVIKAGRYYFVFTKWGPTGTNGQTKLQGHLNFLNAFRSFHNTFLEKTGDMWANRSSFIKIDGKYDLLRPTSPTQESGSWKYYMDDFVDGKATGWHPYTVEGTAQTELLHQTHQTNSAYNRRIVQSGHFKYCIDLDEMTQTNIKTNKRRQIRRL</sequence>
<organism evidence="9 11">
    <name type="scientific">Aphanomyces euteiches</name>
    <dbReference type="NCBI Taxonomy" id="100861"/>
    <lineage>
        <taxon>Eukaryota</taxon>
        <taxon>Sar</taxon>
        <taxon>Stramenopiles</taxon>
        <taxon>Oomycota</taxon>
        <taxon>Saprolegniomycetes</taxon>
        <taxon>Saprolegniales</taxon>
        <taxon>Verrucalvaceae</taxon>
        <taxon>Aphanomyces</taxon>
    </lineage>
</organism>
<evidence type="ECO:0000259" key="6">
    <source>
        <dbReference type="PROSITE" id="PS50918"/>
    </source>
</evidence>
<dbReference type="GO" id="GO:0006302">
    <property type="term" value="P:double-strand break repair"/>
    <property type="evidence" value="ECO:0007669"/>
    <property type="project" value="TreeGrafter"/>
</dbReference>
<evidence type="ECO:0000313" key="11">
    <source>
        <dbReference type="Proteomes" id="UP000481153"/>
    </source>
</evidence>
<dbReference type="GO" id="GO:1990404">
    <property type="term" value="F:NAD+-protein mono-ADP-ribosyltransferase activity"/>
    <property type="evidence" value="ECO:0007669"/>
    <property type="project" value="TreeGrafter"/>
</dbReference>
<gene>
    <name evidence="9" type="ORF">Ae201684_007738</name>
    <name evidence="10" type="ORF">Ae201684_007742</name>
    <name evidence="8" type="ORF">Ae201684_019188</name>
</gene>
<feature type="domain" description="WGR" evidence="7">
    <location>
        <begin position="75"/>
        <end position="170"/>
    </location>
</feature>
<evidence type="ECO:0000256" key="1">
    <source>
        <dbReference type="ARBA" id="ARBA00012020"/>
    </source>
</evidence>
<evidence type="ECO:0000313" key="8">
    <source>
        <dbReference type="EMBL" id="KAF0721277.1"/>
    </source>
</evidence>
<dbReference type="InterPro" id="IPR050800">
    <property type="entry name" value="ARTD/PARP"/>
</dbReference>
<dbReference type="GO" id="GO:0005730">
    <property type="term" value="C:nucleolus"/>
    <property type="evidence" value="ECO:0007669"/>
    <property type="project" value="TreeGrafter"/>
</dbReference>
<evidence type="ECO:0000256" key="3">
    <source>
        <dbReference type="ARBA" id="ARBA00022679"/>
    </source>
</evidence>
<feature type="domain" description="WWE" evidence="6">
    <location>
        <begin position="171"/>
        <end position="258"/>
    </location>
</feature>
<keyword evidence="3" id="KW-0808">Transferase</keyword>
<name>A0A6G0X6Z3_9STRA</name>
<evidence type="ECO:0000256" key="4">
    <source>
        <dbReference type="ARBA" id="ARBA00023027"/>
    </source>
</evidence>
<dbReference type="CDD" id="cd07997">
    <property type="entry name" value="WGR_PARP"/>
    <property type="match status" value="1"/>
</dbReference>
<dbReference type="PROSITE" id="PS51977">
    <property type="entry name" value="WGR"/>
    <property type="match status" value="1"/>
</dbReference>
<keyword evidence="4" id="KW-0520">NAD</keyword>
<evidence type="ECO:0000313" key="10">
    <source>
        <dbReference type="EMBL" id="KAF0735734.1"/>
    </source>
</evidence>
<reference evidence="9 11" key="1">
    <citation type="submission" date="2019-07" db="EMBL/GenBank/DDBJ databases">
        <title>Genomics analysis of Aphanomyces spp. identifies a new class of oomycete effector associated with host adaptation.</title>
        <authorList>
            <person name="Gaulin E."/>
        </authorList>
    </citation>
    <scope>NUCLEOTIDE SEQUENCE [LARGE SCALE GENOMIC DNA]</scope>
    <source>
        <strain evidence="9 11">ATCC 201684</strain>
    </source>
</reference>
<proteinExistence type="predicted"/>
<dbReference type="InterPro" id="IPR004170">
    <property type="entry name" value="WWE_dom"/>
</dbReference>
<dbReference type="SMART" id="SM00773">
    <property type="entry name" value="WGR"/>
    <property type="match status" value="1"/>
</dbReference>
<evidence type="ECO:0000313" key="9">
    <source>
        <dbReference type="EMBL" id="KAF0735730.1"/>
    </source>
</evidence>
<dbReference type="InterPro" id="IPR008893">
    <property type="entry name" value="WGR_domain"/>
</dbReference>
<dbReference type="GO" id="GO:0003950">
    <property type="term" value="F:NAD+ poly-ADP-ribosyltransferase activity"/>
    <property type="evidence" value="ECO:0007669"/>
    <property type="project" value="UniProtKB-EC"/>
</dbReference>